<name>A0A1E1K791_9HELO</name>
<dbReference type="InterPro" id="IPR036452">
    <property type="entry name" value="Ribo_hydro-like"/>
</dbReference>
<evidence type="ECO:0000256" key="1">
    <source>
        <dbReference type="ARBA" id="ARBA00009176"/>
    </source>
</evidence>
<keyword evidence="2" id="KW-0732">Signal</keyword>
<dbReference type="Pfam" id="PF01156">
    <property type="entry name" value="IU_nuc_hydro"/>
    <property type="match status" value="1"/>
</dbReference>
<dbReference type="PANTHER" id="PTHR46190:SF1">
    <property type="entry name" value="SI:CH211-201H21.5"/>
    <property type="match status" value="1"/>
</dbReference>
<feature type="chain" id="PRO_5009445784" evidence="2">
    <location>
        <begin position="20"/>
        <end position="378"/>
    </location>
</feature>
<protein>
    <submittedName>
        <fullName evidence="4">Probable inosine-uridine preferring nucleoside hydrolase</fullName>
    </submittedName>
</protein>
<organism evidence="4 5">
    <name type="scientific">Rhynchosporium graminicola</name>
    <dbReference type="NCBI Taxonomy" id="2792576"/>
    <lineage>
        <taxon>Eukaryota</taxon>
        <taxon>Fungi</taxon>
        <taxon>Dikarya</taxon>
        <taxon>Ascomycota</taxon>
        <taxon>Pezizomycotina</taxon>
        <taxon>Leotiomycetes</taxon>
        <taxon>Helotiales</taxon>
        <taxon>Ploettnerulaceae</taxon>
        <taxon>Rhynchosporium</taxon>
    </lineage>
</organism>
<evidence type="ECO:0000313" key="5">
    <source>
        <dbReference type="Proteomes" id="UP000178129"/>
    </source>
</evidence>
<sequence>MYLLATINVVLSLAGSALASPLHQKKTINAEKRYAIIDNDWLSAGFIPYLQALDAGIEILAITSSTANSWQKQCAYHALASLEIGNLSCIPVYEGATYPLINTYERFQAWEAIHGKLPWQGAFTPYNATAEAMGRDPTAGSDPNRIVKGAFPEGLPNITAVAGVSAAQIMIESVHKYPGQVSIYTAGALTSVALAVRTDEKFASLAKELVVMGGYVDVNMFQATGSVRQADINSDINLMFDPEASKIALTADFPNIVIAGNVANQVQSTQEFLDEIYEVKNPYTELVHKYYGTKFPFWDETAMAILIDPSIATNTSTVYLDVDISYGSPSYGNIHLYSEYLKPPNVRNVTYVNHIDADKLKAMIKRSVQYPKSCATLS</sequence>
<proteinExistence type="inferred from homology"/>
<keyword evidence="5" id="KW-1185">Reference proteome</keyword>
<dbReference type="EMBL" id="FJUW01000007">
    <property type="protein sequence ID" value="CZS93949.1"/>
    <property type="molecule type" value="Genomic_DNA"/>
</dbReference>
<reference evidence="5" key="1">
    <citation type="submission" date="2016-03" db="EMBL/GenBank/DDBJ databases">
        <authorList>
            <person name="Ploux O."/>
        </authorList>
    </citation>
    <scope>NUCLEOTIDE SEQUENCE [LARGE SCALE GENOMIC DNA]</scope>
    <source>
        <strain evidence="5">UK7</strain>
    </source>
</reference>
<evidence type="ECO:0000259" key="3">
    <source>
        <dbReference type="Pfam" id="PF01156"/>
    </source>
</evidence>
<dbReference type="InterPro" id="IPR052775">
    <property type="entry name" value="IUN_hydrolase"/>
</dbReference>
<dbReference type="STRING" id="914237.A0A1E1K791"/>
<accession>A0A1E1K791</accession>
<evidence type="ECO:0000256" key="2">
    <source>
        <dbReference type="SAM" id="SignalP"/>
    </source>
</evidence>
<evidence type="ECO:0000313" key="4">
    <source>
        <dbReference type="EMBL" id="CZS93949.1"/>
    </source>
</evidence>
<dbReference type="GO" id="GO:0016799">
    <property type="term" value="F:hydrolase activity, hydrolyzing N-glycosyl compounds"/>
    <property type="evidence" value="ECO:0007669"/>
    <property type="project" value="InterPro"/>
</dbReference>
<dbReference type="Proteomes" id="UP000178129">
    <property type="component" value="Unassembled WGS sequence"/>
</dbReference>
<comment type="similarity">
    <text evidence="1">Belongs to the IUNH family.</text>
</comment>
<feature type="domain" description="Inosine/uridine-preferring nucleoside hydrolase" evidence="3">
    <location>
        <begin position="36"/>
        <end position="360"/>
    </location>
</feature>
<dbReference type="PANTHER" id="PTHR46190">
    <property type="entry name" value="SI:CH211-201H21.5-RELATED"/>
    <property type="match status" value="1"/>
</dbReference>
<dbReference type="SUPFAM" id="SSF53590">
    <property type="entry name" value="Nucleoside hydrolase"/>
    <property type="match status" value="1"/>
</dbReference>
<dbReference type="InParanoid" id="A0A1E1K791"/>
<keyword evidence="4" id="KW-0378">Hydrolase</keyword>
<dbReference type="Gene3D" id="3.90.245.10">
    <property type="entry name" value="Ribonucleoside hydrolase-like"/>
    <property type="match status" value="1"/>
</dbReference>
<gene>
    <name evidence="4" type="ORF">RCO7_08089</name>
</gene>
<dbReference type="InterPro" id="IPR001910">
    <property type="entry name" value="Inosine/uridine_hydrolase_dom"/>
</dbReference>
<dbReference type="AlphaFoldDB" id="A0A1E1K791"/>
<feature type="signal peptide" evidence="2">
    <location>
        <begin position="1"/>
        <end position="19"/>
    </location>
</feature>
<comment type="caution">
    <text evidence="4">The sequence shown here is derived from an EMBL/GenBank/DDBJ whole genome shotgun (WGS) entry which is preliminary data.</text>
</comment>